<protein>
    <submittedName>
        <fullName evidence="4">Conidial yellow pigment biosynthesis polyketide synthase</fullName>
    </submittedName>
</protein>
<proteinExistence type="predicted"/>
<gene>
    <name evidence="4" type="ORF">Fcan01_20257</name>
</gene>
<dbReference type="InterPro" id="IPR001227">
    <property type="entry name" value="Ac_transferase_dom_sf"/>
</dbReference>
<evidence type="ECO:0000313" key="4">
    <source>
        <dbReference type="EMBL" id="OXA45424.1"/>
    </source>
</evidence>
<dbReference type="STRING" id="158441.A0A226DKQ3"/>
<reference evidence="4 5" key="1">
    <citation type="submission" date="2015-12" db="EMBL/GenBank/DDBJ databases">
        <title>The genome of Folsomia candida.</title>
        <authorList>
            <person name="Faddeeva A."/>
            <person name="Derks M.F."/>
            <person name="Anvar Y."/>
            <person name="Smit S."/>
            <person name="Van Straalen N."/>
            <person name="Roelofs D."/>
        </authorList>
    </citation>
    <scope>NUCLEOTIDE SEQUENCE [LARGE SCALE GENOMIC DNA]</scope>
    <source>
        <strain evidence="4 5">VU population</strain>
        <tissue evidence="4">Whole body</tissue>
    </source>
</reference>
<dbReference type="Pfam" id="PF00698">
    <property type="entry name" value="Acyl_transf_1"/>
    <property type="match status" value="1"/>
</dbReference>
<evidence type="ECO:0000259" key="3">
    <source>
        <dbReference type="SMART" id="SM00827"/>
    </source>
</evidence>
<keyword evidence="1" id="KW-0596">Phosphopantetheine</keyword>
<feature type="domain" description="Malonyl-CoA:ACP transacylase (MAT)" evidence="3">
    <location>
        <begin position="116"/>
        <end position="425"/>
    </location>
</feature>
<dbReference type="PANTHER" id="PTHR43775">
    <property type="entry name" value="FATTY ACID SYNTHASE"/>
    <property type="match status" value="1"/>
</dbReference>
<dbReference type="PANTHER" id="PTHR43775:SF37">
    <property type="entry name" value="SI:DKEY-61P9.11"/>
    <property type="match status" value="1"/>
</dbReference>
<accession>A0A226DKQ3</accession>
<dbReference type="GO" id="GO:0004312">
    <property type="term" value="F:fatty acid synthase activity"/>
    <property type="evidence" value="ECO:0007669"/>
    <property type="project" value="TreeGrafter"/>
</dbReference>
<dbReference type="InterPro" id="IPR050091">
    <property type="entry name" value="PKS_NRPS_Biosynth_Enz"/>
</dbReference>
<dbReference type="OrthoDB" id="6769069at2759"/>
<dbReference type="Gene3D" id="3.40.366.10">
    <property type="entry name" value="Malonyl-Coenzyme A Acyl Carrier Protein, domain 2"/>
    <property type="match status" value="1"/>
</dbReference>
<dbReference type="SMART" id="SM00827">
    <property type="entry name" value="PKS_AT"/>
    <property type="match status" value="1"/>
</dbReference>
<dbReference type="Gene3D" id="3.30.70.250">
    <property type="entry name" value="Malonyl-CoA ACP transacylase, ACP-binding"/>
    <property type="match status" value="1"/>
</dbReference>
<keyword evidence="5" id="KW-1185">Reference proteome</keyword>
<dbReference type="SUPFAM" id="SSF52151">
    <property type="entry name" value="FabD/lysophospholipase-like"/>
    <property type="match status" value="1"/>
</dbReference>
<dbReference type="InterPro" id="IPR016035">
    <property type="entry name" value="Acyl_Trfase/lysoPLipase"/>
</dbReference>
<dbReference type="Gene3D" id="3.30.70.3290">
    <property type="match status" value="1"/>
</dbReference>
<evidence type="ECO:0000256" key="2">
    <source>
        <dbReference type="ARBA" id="ARBA00022553"/>
    </source>
</evidence>
<evidence type="ECO:0000313" key="5">
    <source>
        <dbReference type="Proteomes" id="UP000198287"/>
    </source>
</evidence>
<dbReference type="EMBL" id="LNIX01000018">
    <property type="protein sequence ID" value="OXA45424.1"/>
    <property type="molecule type" value="Genomic_DNA"/>
</dbReference>
<sequence>MEGPIFDMVNLLGTTFCDPDTPGFDKVVDRSSDAKIIHATAPTVNDLTYALQKMALLQESDLTSLSKSGLTIAFNDTAEYRKCVLYSSKSDLVDTLDKITPPMARIPSKPPKLCCIVTCQGTHYPTMGRQVYRASTVFRHHFDFCAALVKSEYAIDIKAFLLEEVDENVVPDWMKSPVNFLPYLLALQFALFKLWESWGIKPDYVLGLSFGEYGAAAMAGMITIEESFRLVMTRVRLMTDHIQEQAFCVGMMDQKRFEEIVAEARKDEGMEDIWFKIVARNSPKQTCVLSEAKYTEKLIETCKKHGIKTITYPYHPYHSSLTLPIIPEFSKTTSAINYQPAKCKYISTVTGKMWEKLDKQYFLDHLTGTAEFILAVETAVGEGITHFMEIGPHPIHIQMAKDILSSNDPLASGKYSFYTSLKKKVGDRVALLNNLGRLYSAGYEVDWEEVEKFQSQDLAI</sequence>
<dbReference type="GO" id="GO:0006633">
    <property type="term" value="P:fatty acid biosynthetic process"/>
    <property type="evidence" value="ECO:0007669"/>
    <property type="project" value="TreeGrafter"/>
</dbReference>
<dbReference type="AlphaFoldDB" id="A0A226DKQ3"/>
<comment type="caution">
    <text evidence="4">The sequence shown here is derived from an EMBL/GenBank/DDBJ whole genome shotgun (WGS) entry which is preliminary data.</text>
</comment>
<keyword evidence="2" id="KW-0597">Phosphoprotein</keyword>
<dbReference type="Proteomes" id="UP000198287">
    <property type="component" value="Unassembled WGS sequence"/>
</dbReference>
<organism evidence="4 5">
    <name type="scientific">Folsomia candida</name>
    <name type="common">Springtail</name>
    <dbReference type="NCBI Taxonomy" id="158441"/>
    <lineage>
        <taxon>Eukaryota</taxon>
        <taxon>Metazoa</taxon>
        <taxon>Ecdysozoa</taxon>
        <taxon>Arthropoda</taxon>
        <taxon>Hexapoda</taxon>
        <taxon>Collembola</taxon>
        <taxon>Entomobryomorpha</taxon>
        <taxon>Isotomoidea</taxon>
        <taxon>Isotomidae</taxon>
        <taxon>Proisotominae</taxon>
        <taxon>Folsomia</taxon>
    </lineage>
</organism>
<evidence type="ECO:0000256" key="1">
    <source>
        <dbReference type="ARBA" id="ARBA00022450"/>
    </source>
</evidence>
<dbReference type="InterPro" id="IPR014043">
    <property type="entry name" value="Acyl_transferase_dom"/>
</dbReference>
<name>A0A226DKQ3_FOLCA</name>